<name>A0ABT5VCR2_9BACI</name>
<evidence type="ECO:0000256" key="1">
    <source>
        <dbReference type="ARBA" id="ARBA00012928"/>
    </source>
</evidence>
<proteinExistence type="predicted"/>
<keyword evidence="4" id="KW-0479">Metal-binding</keyword>
<evidence type="ECO:0000259" key="5">
    <source>
        <dbReference type="PROSITE" id="PS50305"/>
    </source>
</evidence>
<dbReference type="SUPFAM" id="SSF52467">
    <property type="entry name" value="DHS-like NAD/FAD-binding domain"/>
    <property type="match status" value="1"/>
</dbReference>
<evidence type="ECO:0000313" key="6">
    <source>
        <dbReference type="EMBL" id="MDE5413242.1"/>
    </source>
</evidence>
<dbReference type="NCBIfam" id="NF001753">
    <property type="entry name" value="PRK00481.1-3"/>
    <property type="match status" value="1"/>
</dbReference>
<evidence type="ECO:0000256" key="3">
    <source>
        <dbReference type="ARBA" id="ARBA00023027"/>
    </source>
</evidence>
<dbReference type="InterPro" id="IPR029035">
    <property type="entry name" value="DHS-like_NAD/FAD-binding_dom"/>
</dbReference>
<accession>A0ABT5VCR2</accession>
<dbReference type="InterPro" id="IPR026591">
    <property type="entry name" value="Sirtuin_cat_small_dom_sf"/>
</dbReference>
<feature type="active site" description="Proton acceptor" evidence="4">
    <location>
        <position position="118"/>
    </location>
</feature>
<dbReference type="Gene3D" id="3.40.50.1220">
    <property type="entry name" value="TPP-binding domain"/>
    <property type="match status" value="1"/>
</dbReference>
<feature type="binding site" evidence="4">
    <location>
        <position position="126"/>
    </location>
    <ligand>
        <name>Zn(2+)</name>
        <dbReference type="ChEBI" id="CHEBI:29105"/>
    </ligand>
</feature>
<reference evidence="6" key="1">
    <citation type="submission" date="2024-05" db="EMBL/GenBank/DDBJ databases">
        <title>Alkalihalobacillus sp. strain MEB203 novel alkaliphilic bacterium from Lonar Lake, India.</title>
        <authorList>
            <person name="Joshi A."/>
            <person name="Thite S."/>
            <person name="Mengade P."/>
        </authorList>
    </citation>
    <scope>NUCLEOTIDE SEQUENCE</scope>
    <source>
        <strain evidence="6">MEB 203</strain>
    </source>
</reference>
<feature type="binding site" evidence="4">
    <location>
        <position position="147"/>
    </location>
    <ligand>
        <name>Zn(2+)</name>
        <dbReference type="ChEBI" id="CHEBI:29105"/>
    </ligand>
</feature>
<organism evidence="6 7">
    <name type="scientific">Alkalihalobacterium chitinilyticum</name>
    <dbReference type="NCBI Taxonomy" id="2980103"/>
    <lineage>
        <taxon>Bacteria</taxon>
        <taxon>Bacillati</taxon>
        <taxon>Bacillota</taxon>
        <taxon>Bacilli</taxon>
        <taxon>Bacillales</taxon>
        <taxon>Bacillaceae</taxon>
        <taxon>Alkalihalobacterium</taxon>
    </lineage>
</organism>
<keyword evidence="7" id="KW-1185">Reference proteome</keyword>
<evidence type="ECO:0000313" key="7">
    <source>
        <dbReference type="Proteomes" id="UP001148125"/>
    </source>
</evidence>
<keyword evidence="2" id="KW-0808">Transferase</keyword>
<dbReference type="InterPro" id="IPR026590">
    <property type="entry name" value="Ssirtuin_cat_dom"/>
</dbReference>
<evidence type="ECO:0000256" key="4">
    <source>
        <dbReference type="PROSITE-ProRule" id="PRU00236"/>
    </source>
</evidence>
<dbReference type="Gene3D" id="3.30.1600.10">
    <property type="entry name" value="SIR2/SIRT2 'Small Domain"/>
    <property type="match status" value="1"/>
</dbReference>
<dbReference type="InterPro" id="IPR050134">
    <property type="entry name" value="NAD-dep_sirtuin_deacylases"/>
</dbReference>
<evidence type="ECO:0000256" key="2">
    <source>
        <dbReference type="ARBA" id="ARBA00022679"/>
    </source>
</evidence>
<feature type="binding site" evidence="4">
    <location>
        <position position="129"/>
    </location>
    <ligand>
        <name>Zn(2+)</name>
        <dbReference type="ChEBI" id="CHEBI:29105"/>
    </ligand>
</feature>
<dbReference type="PROSITE" id="PS50305">
    <property type="entry name" value="SIRTUIN"/>
    <property type="match status" value="1"/>
</dbReference>
<feature type="binding site" evidence="4">
    <location>
        <position position="144"/>
    </location>
    <ligand>
        <name>Zn(2+)</name>
        <dbReference type="ChEBI" id="CHEBI:29105"/>
    </ligand>
</feature>
<dbReference type="EC" id="2.3.1.286" evidence="1"/>
<dbReference type="RefSeq" id="WP_275117867.1">
    <property type="nucleotide sequence ID" value="NZ_JAOTPO010000004.1"/>
</dbReference>
<dbReference type="PANTHER" id="PTHR11085">
    <property type="entry name" value="NAD-DEPENDENT PROTEIN DEACYLASE SIRTUIN-5, MITOCHONDRIAL-RELATED"/>
    <property type="match status" value="1"/>
</dbReference>
<protein>
    <recommendedName>
        <fullName evidence="1">protein acetyllysine N-acetyltransferase</fullName>
        <ecNumber evidence="1">2.3.1.286</ecNumber>
    </recommendedName>
</protein>
<dbReference type="EMBL" id="JAOTPO010000004">
    <property type="protein sequence ID" value="MDE5413242.1"/>
    <property type="molecule type" value="Genomic_DNA"/>
</dbReference>
<keyword evidence="4" id="KW-0862">Zinc</keyword>
<comment type="caution">
    <text evidence="6">The sequence shown here is derived from an EMBL/GenBank/DDBJ whole genome shotgun (WGS) entry which is preliminary data.</text>
</comment>
<sequence length="237" mass="26801">MNKIDELYHALVESNHTVVLTGAGMSVESGIPDFRSKSGWWKNIDPLTVATVDALEEDYDLFHEFYSTRLQTLGDCRPHDGHRILAKWEQKNLVHEVATQNVDELHMMAGSKQVDQLHGSIRTFRCHQCGSSASFEQFKNKESCSICNGQIRPNVVLFGEMLPEDAWNSALHHIERAELVIVIGTSLQVYPVSQLPQMTQGKTVYINKEVNDHHSFFDLIIEGSAKETLIAVDQLIR</sequence>
<dbReference type="Pfam" id="PF02146">
    <property type="entry name" value="SIR2"/>
    <property type="match status" value="1"/>
</dbReference>
<dbReference type="InterPro" id="IPR003000">
    <property type="entry name" value="Sirtuin"/>
</dbReference>
<feature type="domain" description="Deacetylase sirtuin-type" evidence="5">
    <location>
        <begin position="1"/>
        <end position="237"/>
    </location>
</feature>
<dbReference type="PANTHER" id="PTHR11085:SF4">
    <property type="entry name" value="NAD-DEPENDENT PROTEIN DEACYLASE"/>
    <property type="match status" value="1"/>
</dbReference>
<dbReference type="Proteomes" id="UP001148125">
    <property type="component" value="Unassembled WGS sequence"/>
</dbReference>
<keyword evidence="3" id="KW-0520">NAD</keyword>
<gene>
    <name evidence="6" type="ORF">N7Z68_07570</name>
</gene>